<sequence length="841" mass="91677">MDRRPSYPTTVTTADTHVLDPDYAPQTVHRPDLFFVNSMNTRNNTHRQFTPPTTAPPTAPPSVLPGQLYPYHQQAFHNYTPAPSQIFPHIPHPYAQTVPNVLPYDHRGRSATVPAHPPPPQTTPWHPPSQPVPKPIEYPAIGLSERRNGHLNRPALTIQTPTPAIHPPHPQPPPPADIAAFSPADDANELALALALSQSESMERQQLEESLARKEEEDLAKALAASLLSSTDPGGSSYELGLLESDSSVDVSAREGISSSRTPSRTPTPVTLQVEAPRQAAKDVVPPVAEIGSRSVNSSFLEFGRYDKWRIPSMPERSPNGSVASSNTTALLPSESIDGDHTPLSRRLSVSSSSSLPYTMPSPISSSFPIPDKAVDSSTVTKTAHSNVVTPTAPQSHQVESPADETILAFDDEAYARQLAAEEEKLARQEIYSADEEKRLQDTLVQPSSLGDSTVYTPNVTVNHAFIGQTVAYPEVQRPVNNPQASKPAMVSQSFNAYSSVVYPSLSKRRDSGSDARSIASHQSSTPSTSTVPTTVSPSYSRSEVESEKKHFAPSISEDVKGKGKEHHPVTTGMINANYFIDPELLLGVSIGFVPPAISQRLVPMQGPMPNIISMPYSQCPPLHLQAPDWRHLLRLMAGLSGTRLEPTVEAVTVSKTELKLRTVIQFVKPNPSSSAWRTILWFSTDVPVPPNTPGASRYTSGNPNLLPWSYTLITVPRLLGDAMDTNVSKTYTIPPLEGVPLPTLPITFPNLALYLQAVLDVSRKHTSDTSGIGKLGKIVQTCYPNTEVSHSEFDIPEKTTVGHLFKRVIGRSGKDKKKGKTTNNEETYQYVTPFVPDEWC</sequence>
<proteinExistence type="predicted"/>
<comment type="caution">
    <text evidence="2">The sequence shown here is derived from an EMBL/GenBank/DDBJ whole genome shotgun (WGS) entry which is preliminary data.</text>
</comment>
<name>A0A8H4VRV6_9AGAR</name>
<dbReference type="AlphaFoldDB" id="A0A8H4VRV6"/>
<gene>
    <name evidence="2" type="ORF">D9613_005154</name>
</gene>
<feature type="compositionally biased region" description="Pro residues" evidence="1">
    <location>
        <begin position="115"/>
        <end position="134"/>
    </location>
</feature>
<organism evidence="2 3">
    <name type="scientific">Agrocybe pediades</name>
    <dbReference type="NCBI Taxonomy" id="84607"/>
    <lineage>
        <taxon>Eukaryota</taxon>
        <taxon>Fungi</taxon>
        <taxon>Dikarya</taxon>
        <taxon>Basidiomycota</taxon>
        <taxon>Agaricomycotina</taxon>
        <taxon>Agaricomycetes</taxon>
        <taxon>Agaricomycetidae</taxon>
        <taxon>Agaricales</taxon>
        <taxon>Agaricineae</taxon>
        <taxon>Strophariaceae</taxon>
        <taxon>Agrocybe</taxon>
    </lineage>
</organism>
<feature type="compositionally biased region" description="Low complexity" evidence="1">
    <location>
        <begin position="524"/>
        <end position="539"/>
    </location>
</feature>
<evidence type="ECO:0000256" key="1">
    <source>
        <dbReference type="SAM" id="MobiDB-lite"/>
    </source>
</evidence>
<feature type="region of interest" description="Disordered" evidence="1">
    <location>
        <begin position="109"/>
        <end position="134"/>
    </location>
</feature>
<dbReference type="InterPro" id="IPR003903">
    <property type="entry name" value="UIM_dom"/>
</dbReference>
<accession>A0A8H4VRV6</accession>
<dbReference type="Proteomes" id="UP000521872">
    <property type="component" value="Unassembled WGS sequence"/>
</dbReference>
<feature type="region of interest" description="Disordered" evidence="1">
    <location>
        <begin position="507"/>
        <end position="568"/>
    </location>
</feature>
<evidence type="ECO:0000313" key="2">
    <source>
        <dbReference type="EMBL" id="KAF4619797.1"/>
    </source>
</evidence>
<feature type="region of interest" description="Disordered" evidence="1">
    <location>
        <begin position="249"/>
        <end position="270"/>
    </location>
</feature>
<feature type="compositionally biased region" description="Low complexity" evidence="1">
    <location>
        <begin position="345"/>
        <end position="370"/>
    </location>
</feature>
<dbReference type="SMART" id="SM00726">
    <property type="entry name" value="UIM"/>
    <property type="match status" value="2"/>
</dbReference>
<keyword evidence="3" id="KW-1185">Reference proteome</keyword>
<feature type="compositionally biased region" description="Basic and acidic residues" evidence="1">
    <location>
        <begin position="558"/>
        <end position="568"/>
    </location>
</feature>
<dbReference type="EMBL" id="JAACJL010000016">
    <property type="protein sequence ID" value="KAF4619797.1"/>
    <property type="molecule type" value="Genomic_DNA"/>
</dbReference>
<feature type="compositionally biased region" description="Low complexity" evidence="1">
    <location>
        <begin position="258"/>
        <end position="269"/>
    </location>
</feature>
<feature type="region of interest" description="Disordered" evidence="1">
    <location>
        <begin position="314"/>
        <end position="370"/>
    </location>
</feature>
<feature type="compositionally biased region" description="Polar residues" evidence="1">
    <location>
        <begin position="319"/>
        <end position="331"/>
    </location>
</feature>
<protein>
    <submittedName>
        <fullName evidence="2">Uncharacterized protein</fullName>
    </submittedName>
</protein>
<reference evidence="2 3" key="1">
    <citation type="submission" date="2019-12" db="EMBL/GenBank/DDBJ databases">
        <authorList>
            <person name="Floudas D."/>
            <person name="Bentzer J."/>
            <person name="Ahren D."/>
            <person name="Johansson T."/>
            <person name="Persson P."/>
            <person name="Tunlid A."/>
        </authorList>
    </citation>
    <scope>NUCLEOTIDE SEQUENCE [LARGE SCALE GENOMIC DNA]</scope>
    <source>
        <strain evidence="2 3">CBS 102.39</strain>
    </source>
</reference>
<evidence type="ECO:0000313" key="3">
    <source>
        <dbReference type="Proteomes" id="UP000521872"/>
    </source>
</evidence>